<feature type="transmembrane region" description="Helical" evidence="7">
    <location>
        <begin position="373"/>
        <end position="393"/>
    </location>
</feature>
<dbReference type="GO" id="GO:0016020">
    <property type="term" value="C:membrane"/>
    <property type="evidence" value="ECO:0007669"/>
    <property type="project" value="UniProtKB-SubCell"/>
</dbReference>
<keyword evidence="5" id="KW-0040">ANK repeat</keyword>
<dbReference type="InterPro" id="IPR002110">
    <property type="entry name" value="Ankyrin_rpt"/>
</dbReference>
<evidence type="ECO:0000256" key="1">
    <source>
        <dbReference type="ARBA" id="ARBA00004141"/>
    </source>
</evidence>
<organism evidence="8 9">
    <name type="scientific">Owenia fusiformis</name>
    <name type="common">Polychaete worm</name>
    <dbReference type="NCBI Taxonomy" id="6347"/>
    <lineage>
        <taxon>Eukaryota</taxon>
        <taxon>Metazoa</taxon>
        <taxon>Spiralia</taxon>
        <taxon>Lophotrochozoa</taxon>
        <taxon>Annelida</taxon>
        <taxon>Polychaeta</taxon>
        <taxon>Sedentaria</taxon>
        <taxon>Canalipalpata</taxon>
        <taxon>Sabellida</taxon>
        <taxon>Oweniida</taxon>
        <taxon>Oweniidae</taxon>
        <taxon>Owenia</taxon>
    </lineage>
</organism>
<comment type="domain">
    <text evidence="7">The DHHC domain is required for palmitoyltransferase activity.</text>
</comment>
<feature type="transmembrane region" description="Helical" evidence="7">
    <location>
        <begin position="518"/>
        <end position="537"/>
    </location>
</feature>
<keyword evidence="9" id="KW-1185">Reference proteome</keyword>
<feature type="transmembrane region" description="Helical" evidence="7">
    <location>
        <begin position="312"/>
        <end position="330"/>
    </location>
</feature>
<evidence type="ECO:0000256" key="5">
    <source>
        <dbReference type="ARBA" id="ARBA00023043"/>
    </source>
</evidence>
<accession>A0A8J1Y6P8</accession>
<dbReference type="Pfam" id="PF01529">
    <property type="entry name" value="DHHC"/>
    <property type="match status" value="1"/>
</dbReference>
<dbReference type="EMBL" id="CAIIXF020000009">
    <property type="protein sequence ID" value="CAH1794073.1"/>
    <property type="molecule type" value="Genomic_DNA"/>
</dbReference>
<keyword evidence="2 7" id="KW-0812">Transmembrane</keyword>
<dbReference type="Gene3D" id="1.25.40.20">
    <property type="entry name" value="Ankyrin repeat-containing domain"/>
    <property type="match status" value="1"/>
</dbReference>
<gene>
    <name evidence="8" type="ORF">OFUS_LOCUS18840</name>
</gene>
<feature type="non-terminal residue" evidence="8">
    <location>
        <position position="590"/>
    </location>
</feature>
<evidence type="ECO:0000313" key="9">
    <source>
        <dbReference type="Proteomes" id="UP000749559"/>
    </source>
</evidence>
<proteinExistence type="inferred from homology"/>
<reference evidence="8" key="1">
    <citation type="submission" date="2022-03" db="EMBL/GenBank/DDBJ databases">
        <authorList>
            <person name="Martin C."/>
        </authorList>
    </citation>
    <scope>NUCLEOTIDE SEQUENCE</scope>
</reference>
<dbReference type="SMART" id="SM00248">
    <property type="entry name" value="ANK"/>
    <property type="match status" value="4"/>
</dbReference>
<dbReference type="EC" id="2.3.1.225" evidence="7"/>
<keyword evidence="3" id="KW-0677">Repeat</keyword>
<keyword evidence="7" id="KW-0012">Acyltransferase</keyword>
<dbReference type="InterPro" id="IPR001594">
    <property type="entry name" value="Palmitoyltrfase_DHHC"/>
</dbReference>
<dbReference type="PANTHER" id="PTHR24161">
    <property type="entry name" value="ANK_REP_REGION DOMAIN-CONTAINING PROTEIN-RELATED"/>
    <property type="match status" value="1"/>
</dbReference>
<dbReference type="SUPFAM" id="SSF48403">
    <property type="entry name" value="Ankyrin repeat"/>
    <property type="match status" value="1"/>
</dbReference>
<keyword evidence="7" id="KW-0808">Transferase</keyword>
<evidence type="ECO:0000256" key="3">
    <source>
        <dbReference type="ARBA" id="ARBA00022737"/>
    </source>
</evidence>
<dbReference type="PROSITE" id="PS50297">
    <property type="entry name" value="ANK_REP_REGION"/>
    <property type="match status" value="2"/>
</dbReference>
<dbReference type="GO" id="GO:0019706">
    <property type="term" value="F:protein-cysteine S-palmitoyltransferase activity"/>
    <property type="evidence" value="ECO:0007669"/>
    <property type="project" value="UniProtKB-EC"/>
</dbReference>
<name>A0A8J1Y6P8_OWEFU</name>
<keyword evidence="4 7" id="KW-1133">Transmembrane helix</keyword>
<evidence type="ECO:0000256" key="2">
    <source>
        <dbReference type="ARBA" id="ARBA00022692"/>
    </source>
</evidence>
<dbReference type="Pfam" id="PF12796">
    <property type="entry name" value="Ank_2"/>
    <property type="match status" value="2"/>
</dbReference>
<evidence type="ECO:0000256" key="6">
    <source>
        <dbReference type="ARBA" id="ARBA00023136"/>
    </source>
</evidence>
<sequence>RITTLSRKCSKAWFYQVFHNLMDEMRSQERMKTNGGKPPSGILNNLNEAINYVGREGIVEILKQNPDSVNQKGWNGMTPLHHIILKGDMDLMVLLLQHGANVNCSNAAGETPLHFACRRGNPVMIKTLIEHGADMDALDLSGKNLMHFIAQGGSVLAFAYMHEVYNFPLDGADLNQQTPLHIVCFHGNMEAFRYLTKIGRSDIHRADIQGNTPMHICAQRGQSLLCWDLLTKGGCKMLHVVNRAGFIPLDLILKENNIRHKNMIGYMTYYTKKGDRNSIPKGPTLAWYWHLAMPSVLYAIIIAIATQFSNQGLVATVGMVMLLVTLYQHGHRINHVARWPNPIFMGTFGAGLYHTLVCCFGVILPRIYMDHTILTLMALLLAPVLVWSHYTLITRDPGILRQSSLKPNGIDQYSVIDIASGEIAPGDYCFDCEIVQTGRSKHCKLCEVCVADMDHHCLFLNKCIAKTNHRLFVLFVAACVTCMLLFIFSTHCYITAIFTNTFQYDLPTLTLIFKNHAWVFSVFLCNILSIIWGVNLLKFQLGLIARGHLTREVLTKGYLKNESPRTAERLRHLTDFFFGRGPHSGALHRV</sequence>
<dbReference type="AlphaFoldDB" id="A0A8J1Y6P8"/>
<comment type="subcellular location">
    <subcellularLocation>
        <location evidence="1">Membrane</location>
        <topology evidence="1">Multi-pass membrane protein</topology>
    </subcellularLocation>
</comment>
<evidence type="ECO:0000313" key="8">
    <source>
        <dbReference type="EMBL" id="CAH1794073.1"/>
    </source>
</evidence>
<evidence type="ECO:0000256" key="4">
    <source>
        <dbReference type="ARBA" id="ARBA00022989"/>
    </source>
</evidence>
<dbReference type="PANTHER" id="PTHR24161:SF118">
    <property type="entry name" value="PALMITOYLTRANSFERASE"/>
    <property type="match status" value="1"/>
</dbReference>
<feature type="transmembrane region" description="Helical" evidence="7">
    <location>
        <begin position="471"/>
        <end position="498"/>
    </location>
</feature>
<evidence type="ECO:0000256" key="7">
    <source>
        <dbReference type="RuleBase" id="RU079119"/>
    </source>
</evidence>
<dbReference type="OrthoDB" id="194358at2759"/>
<comment type="caution">
    <text evidence="8">The sequence shown here is derived from an EMBL/GenBank/DDBJ whole genome shotgun (WGS) entry which is preliminary data.</text>
</comment>
<feature type="transmembrane region" description="Helical" evidence="7">
    <location>
        <begin position="342"/>
        <end position="367"/>
    </location>
</feature>
<feature type="transmembrane region" description="Helical" evidence="7">
    <location>
        <begin position="286"/>
        <end position="306"/>
    </location>
</feature>
<comment type="similarity">
    <text evidence="7">Belongs to the DHHC palmitoyltransferase family.</text>
</comment>
<keyword evidence="6 7" id="KW-0472">Membrane</keyword>
<dbReference type="InterPro" id="IPR036770">
    <property type="entry name" value="Ankyrin_rpt-contain_sf"/>
</dbReference>
<dbReference type="PROSITE" id="PS50088">
    <property type="entry name" value="ANK_REPEAT"/>
    <property type="match status" value="2"/>
</dbReference>
<protein>
    <recommendedName>
        <fullName evidence="7">Palmitoyltransferase</fullName>
        <ecNumber evidence="7">2.3.1.225</ecNumber>
    </recommendedName>
</protein>
<dbReference type="PROSITE" id="PS50216">
    <property type="entry name" value="DHHC"/>
    <property type="match status" value="1"/>
</dbReference>
<comment type="catalytic activity">
    <reaction evidence="7">
        <text>L-cysteinyl-[protein] + hexadecanoyl-CoA = S-hexadecanoyl-L-cysteinyl-[protein] + CoA</text>
        <dbReference type="Rhea" id="RHEA:36683"/>
        <dbReference type="Rhea" id="RHEA-COMP:10131"/>
        <dbReference type="Rhea" id="RHEA-COMP:11032"/>
        <dbReference type="ChEBI" id="CHEBI:29950"/>
        <dbReference type="ChEBI" id="CHEBI:57287"/>
        <dbReference type="ChEBI" id="CHEBI:57379"/>
        <dbReference type="ChEBI" id="CHEBI:74151"/>
        <dbReference type="EC" id="2.3.1.225"/>
    </reaction>
</comment>
<dbReference type="Proteomes" id="UP000749559">
    <property type="component" value="Unassembled WGS sequence"/>
</dbReference>